<dbReference type="Proteomes" id="UP000182661">
    <property type="component" value="Unassembled WGS sequence"/>
</dbReference>
<dbReference type="Gene3D" id="2.60.40.1880">
    <property type="entry name" value="Invasion associated locus B (IalB) protein"/>
    <property type="match status" value="1"/>
</dbReference>
<evidence type="ECO:0000313" key="2">
    <source>
        <dbReference type="EMBL" id="OJF97675.1"/>
    </source>
</evidence>
<dbReference type="OrthoDB" id="9806572at2"/>
<gene>
    <name evidence="2" type="ORF">AX760_16455</name>
</gene>
<reference evidence="2 3" key="1">
    <citation type="submission" date="2016-02" db="EMBL/GenBank/DDBJ databases">
        <title>Genome sequencing of a beta-galactosidase producing bacteria Rhizobium sp. 59.</title>
        <authorList>
            <person name="Wang D."/>
            <person name="Kot W."/>
            <person name="Qin Y."/>
            <person name="Hansen L."/>
            <person name="Naqvi K."/>
            <person name="Rensing C."/>
        </authorList>
    </citation>
    <scope>NUCLEOTIDE SEQUENCE [LARGE SCALE GENOMIC DNA]</scope>
    <source>
        <strain evidence="2 3">59</strain>
    </source>
</reference>
<dbReference type="AlphaFoldDB" id="A0A657LUS1"/>
<dbReference type="EMBL" id="LSRP01000081">
    <property type="protein sequence ID" value="OJF97675.1"/>
    <property type="molecule type" value="Genomic_DNA"/>
</dbReference>
<feature type="chain" id="PRO_5024855740" evidence="1">
    <location>
        <begin position="21"/>
        <end position="164"/>
    </location>
</feature>
<comment type="caution">
    <text evidence="2">The sequence shown here is derived from an EMBL/GenBank/DDBJ whole genome shotgun (WGS) entry which is preliminary data.</text>
</comment>
<name>A0A657LUS1_9HYPH</name>
<proteinExistence type="predicted"/>
<evidence type="ECO:0000313" key="3">
    <source>
        <dbReference type="Proteomes" id="UP000182661"/>
    </source>
</evidence>
<keyword evidence="3" id="KW-1185">Reference proteome</keyword>
<keyword evidence="1" id="KW-0732">Signal</keyword>
<evidence type="ECO:0000256" key="1">
    <source>
        <dbReference type="SAM" id="SignalP"/>
    </source>
</evidence>
<accession>A0A657LUS1</accession>
<organism evidence="2 3">
    <name type="scientific">Pararhizobium antarcticum</name>
    <dbReference type="NCBI Taxonomy" id="1798805"/>
    <lineage>
        <taxon>Bacteria</taxon>
        <taxon>Pseudomonadati</taxon>
        <taxon>Pseudomonadota</taxon>
        <taxon>Alphaproteobacteria</taxon>
        <taxon>Hyphomicrobiales</taxon>
        <taxon>Rhizobiaceae</taxon>
        <taxon>Rhizobium/Agrobacterium group</taxon>
        <taxon>Pararhizobium</taxon>
    </lineage>
</organism>
<dbReference type="InterPro" id="IPR010642">
    <property type="entry name" value="Invasion_prot_B"/>
</dbReference>
<dbReference type="InterPro" id="IPR038696">
    <property type="entry name" value="IalB_sf"/>
</dbReference>
<protein>
    <submittedName>
        <fullName evidence="2">Uncharacterized protein</fullName>
    </submittedName>
</protein>
<sequence>MKRISLIVMSTLFCTAGASAQPTMIKQFDAWGVYAYNTGGSSSCYLLTIPTDQKPSGVDHGRNYFLLAPTSTKGAKYEPQAMLGYSLKSGPSVSVRIGDAKFSMLTKEKSAWLRNPSRAPEMIAAMRAGSEMIVKGTSWRGTETHYKFSLDGVTAALKRLAKCE</sequence>
<dbReference type="RefSeq" id="WP_071832923.1">
    <property type="nucleotide sequence ID" value="NZ_LSRP01000081.1"/>
</dbReference>
<feature type="signal peptide" evidence="1">
    <location>
        <begin position="1"/>
        <end position="20"/>
    </location>
</feature>
<dbReference type="Pfam" id="PF06776">
    <property type="entry name" value="IalB"/>
    <property type="match status" value="1"/>
</dbReference>